<proteinExistence type="inferred from homology"/>
<evidence type="ECO:0000256" key="3">
    <source>
        <dbReference type="PROSITE-ProRule" id="PRU01161"/>
    </source>
</evidence>
<sequence>MSYKILSLSGGGVRGLITAVWLQRLEQKLGTPIAQHFDLIAGTSTGALIACALASGIPAIAIVDLYRTRAKDIFPTPRAWWLNRFWRFLRQFFQPRYDGEGLERVLRDVFGDRSFGELKVPTLITTYDLHRREPLIFKTIEGRAEKHNGMPIWEICKASASAPVYFPAHLTRIRGQVVPLIDGGVVANNPAACAIAEAVRIHHDRDGAARADFAEDHVTEDNFRGLKTFVVASFGTGDVARPISIRESQTWGAIGWALPLINVLFDGSADSVDYISRQLLSSSDYFRFQTELAPVFDDIDRADDAHLNALIHVAEAYLAREGDALLDQLVATLR</sequence>
<gene>
    <name evidence="5" type="ORF">GS601_09875</name>
</gene>
<dbReference type="Pfam" id="PF01734">
    <property type="entry name" value="Patatin"/>
    <property type="match status" value="1"/>
</dbReference>
<dbReference type="GO" id="GO:0047372">
    <property type="term" value="F:monoacylglycerol lipase activity"/>
    <property type="evidence" value="ECO:0007669"/>
    <property type="project" value="TreeGrafter"/>
</dbReference>
<dbReference type="InterPro" id="IPR002641">
    <property type="entry name" value="PNPLA_dom"/>
</dbReference>
<feature type="active site" description="Nucleophile" evidence="3">
    <location>
        <position position="44"/>
    </location>
</feature>
<organism evidence="5 6">
    <name type="scientific">Myxacorys almedinensis A</name>
    <dbReference type="NCBI Taxonomy" id="2690445"/>
    <lineage>
        <taxon>Bacteria</taxon>
        <taxon>Bacillati</taxon>
        <taxon>Cyanobacteriota</taxon>
        <taxon>Cyanophyceae</taxon>
        <taxon>Leptolyngbyales</taxon>
        <taxon>Leptolyngbyaceae</taxon>
        <taxon>Myxacorys</taxon>
        <taxon>Myxacorys almedinensis</taxon>
    </lineage>
</organism>
<comment type="caution">
    <text evidence="5">The sequence shown here is derived from an EMBL/GenBank/DDBJ whole genome shotgun (WGS) entry which is preliminary data.</text>
</comment>
<feature type="active site" description="Proton acceptor" evidence="3">
    <location>
        <position position="182"/>
    </location>
</feature>
<dbReference type="Gene3D" id="3.40.1090.10">
    <property type="entry name" value="Cytosolic phospholipase A2 catalytic domain"/>
    <property type="match status" value="1"/>
</dbReference>
<feature type="short sequence motif" description="GXGXXG" evidence="3">
    <location>
        <begin position="10"/>
        <end position="15"/>
    </location>
</feature>
<evidence type="ECO:0000313" key="6">
    <source>
        <dbReference type="Proteomes" id="UP000646053"/>
    </source>
</evidence>
<dbReference type="GO" id="GO:0016042">
    <property type="term" value="P:lipid catabolic process"/>
    <property type="evidence" value="ECO:0007669"/>
    <property type="project" value="UniProtKB-UniRule"/>
</dbReference>
<feature type="short sequence motif" description="DGA/G" evidence="3">
    <location>
        <begin position="182"/>
        <end position="184"/>
    </location>
</feature>
<dbReference type="RefSeq" id="WP_162423104.1">
    <property type="nucleotide sequence ID" value="NZ_WVIE01000009.1"/>
</dbReference>
<dbReference type="PROSITE" id="PS51635">
    <property type="entry name" value="PNPLA"/>
    <property type="match status" value="1"/>
</dbReference>
<feature type="short sequence motif" description="GXSXG" evidence="3">
    <location>
        <begin position="42"/>
        <end position="46"/>
    </location>
</feature>
<comment type="similarity">
    <text evidence="1">Belongs to the patatin family.</text>
</comment>
<dbReference type="InterPro" id="IPR016035">
    <property type="entry name" value="Acyl_Trfase/lysoPLipase"/>
</dbReference>
<feature type="domain" description="PNPLA" evidence="4">
    <location>
        <begin position="6"/>
        <end position="195"/>
    </location>
</feature>
<dbReference type="Proteomes" id="UP000646053">
    <property type="component" value="Unassembled WGS sequence"/>
</dbReference>
<keyword evidence="3" id="KW-0442">Lipid degradation</keyword>
<evidence type="ECO:0000256" key="1">
    <source>
        <dbReference type="ARBA" id="ARBA00010240"/>
    </source>
</evidence>
<evidence type="ECO:0000259" key="4">
    <source>
        <dbReference type="PROSITE" id="PS51635"/>
    </source>
</evidence>
<name>A0A8J7Z8X0_9CYAN</name>
<evidence type="ECO:0000256" key="2">
    <source>
        <dbReference type="ARBA" id="ARBA00023098"/>
    </source>
</evidence>
<accession>A0A8J7Z8X0</accession>
<dbReference type="PANTHER" id="PTHR32176:SF92">
    <property type="entry name" value="XYLOSE ISOMERASE"/>
    <property type="match status" value="1"/>
</dbReference>
<keyword evidence="2 3" id="KW-0443">Lipid metabolism</keyword>
<keyword evidence="6" id="KW-1185">Reference proteome</keyword>
<dbReference type="SUPFAM" id="SSF52151">
    <property type="entry name" value="FabD/lysophospholipase-like"/>
    <property type="match status" value="1"/>
</dbReference>
<dbReference type="AlphaFoldDB" id="A0A8J7Z8X0"/>
<protein>
    <recommendedName>
        <fullName evidence="4">PNPLA domain-containing protein</fullName>
    </recommendedName>
</protein>
<keyword evidence="3" id="KW-0378">Hydrolase</keyword>
<evidence type="ECO:0000313" key="5">
    <source>
        <dbReference type="EMBL" id="NDJ17595.1"/>
    </source>
</evidence>
<reference evidence="5" key="1">
    <citation type="submission" date="2019-12" db="EMBL/GenBank/DDBJ databases">
        <title>High-Quality draft genome sequences of three cyanobacteria isolated from the limestone walls of the Old Cathedral of Coimbra.</title>
        <authorList>
            <person name="Tiago I."/>
            <person name="Soares F."/>
            <person name="Portugal A."/>
        </authorList>
    </citation>
    <scope>NUCLEOTIDE SEQUENCE</scope>
    <source>
        <strain evidence="5">A</strain>
    </source>
</reference>
<dbReference type="GO" id="GO:0004620">
    <property type="term" value="F:phospholipase activity"/>
    <property type="evidence" value="ECO:0007669"/>
    <property type="project" value="TreeGrafter"/>
</dbReference>
<dbReference type="EMBL" id="WVIE01000009">
    <property type="protein sequence ID" value="NDJ17595.1"/>
    <property type="molecule type" value="Genomic_DNA"/>
</dbReference>
<dbReference type="PANTHER" id="PTHR32176">
    <property type="entry name" value="XYLOSE ISOMERASE"/>
    <property type="match status" value="1"/>
</dbReference>